<keyword evidence="1" id="KW-0812">Transmembrane</keyword>
<dbReference type="Proteomes" id="UP000650081">
    <property type="component" value="Unassembled WGS sequence"/>
</dbReference>
<feature type="transmembrane region" description="Helical" evidence="1">
    <location>
        <begin position="302"/>
        <end position="321"/>
    </location>
</feature>
<reference evidence="2" key="1">
    <citation type="submission" date="2020-08" db="EMBL/GenBank/DDBJ databases">
        <title>Lewinella bacteria from marine environments.</title>
        <authorList>
            <person name="Zhong Y."/>
        </authorList>
    </citation>
    <scope>NUCLEOTIDE SEQUENCE</scope>
    <source>
        <strain evidence="2">KCTC 42187</strain>
    </source>
</reference>
<accession>A0A923PME3</accession>
<proteinExistence type="predicted"/>
<comment type="caution">
    <text evidence="2">The sequence shown here is derived from an EMBL/GenBank/DDBJ whole genome shotgun (WGS) entry which is preliminary data.</text>
</comment>
<dbReference type="AlphaFoldDB" id="A0A923PME3"/>
<evidence type="ECO:0000313" key="2">
    <source>
        <dbReference type="EMBL" id="MBC6994351.1"/>
    </source>
</evidence>
<organism evidence="2 3">
    <name type="scientific">Neolewinella lacunae</name>
    <dbReference type="NCBI Taxonomy" id="1517758"/>
    <lineage>
        <taxon>Bacteria</taxon>
        <taxon>Pseudomonadati</taxon>
        <taxon>Bacteroidota</taxon>
        <taxon>Saprospiria</taxon>
        <taxon>Saprospirales</taxon>
        <taxon>Lewinellaceae</taxon>
        <taxon>Neolewinella</taxon>
    </lineage>
</organism>
<feature type="transmembrane region" description="Helical" evidence="1">
    <location>
        <begin position="187"/>
        <end position="209"/>
    </location>
</feature>
<gene>
    <name evidence="2" type="ORF">H9S92_09265</name>
</gene>
<feature type="transmembrane region" description="Helical" evidence="1">
    <location>
        <begin position="102"/>
        <end position="120"/>
    </location>
</feature>
<feature type="transmembrane region" description="Helical" evidence="1">
    <location>
        <begin position="249"/>
        <end position="270"/>
    </location>
</feature>
<name>A0A923PME3_9BACT</name>
<evidence type="ECO:0000256" key="1">
    <source>
        <dbReference type="SAM" id="Phobius"/>
    </source>
</evidence>
<keyword evidence="1" id="KW-1133">Transmembrane helix</keyword>
<protein>
    <submittedName>
        <fullName evidence="2">Uncharacterized protein</fullName>
    </submittedName>
</protein>
<keyword evidence="3" id="KW-1185">Reference proteome</keyword>
<evidence type="ECO:0000313" key="3">
    <source>
        <dbReference type="Proteomes" id="UP000650081"/>
    </source>
</evidence>
<sequence>MLLANVVNYALGEWLERQTPGWAAPLPQADGSTFNTSRFFQARADTALATRPDAEALLDYYTYLDQGGSQAYLRWQAARQELRAVSTPFLQRAFAVAAQANAGKYLALLLFIVTLLLLYGRGLRESNWSTPLLYFAINAGTAALFGSLVAPLFTAVMAGLWLLYFVGLRLYLPIYHTEWSRLMRPSLTLCLFLLAVMAWRGPQLLSYWFWTSPLFRLGLTLVTLLAVFFHWSILATVLKAAKMDLTARFFAYGMPLGTATLILGLFLGLYGPVGGTALVQLNYELLVLPPATVSAFNPDAPFVLFFAGVMLLIISGIGYFIQRIAK</sequence>
<dbReference type="RefSeq" id="WP_187466430.1">
    <property type="nucleotide sequence ID" value="NZ_JACSIT010000097.1"/>
</dbReference>
<keyword evidence="1" id="KW-0472">Membrane</keyword>
<dbReference type="EMBL" id="JACSIT010000097">
    <property type="protein sequence ID" value="MBC6994351.1"/>
    <property type="molecule type" value="Genomic_DNA"/>
</dbReference>
<feature type="transmembrane region" description="Helical" evidence="1">
    <location>
        <begin position="215"/>
        <end position="237"/>
    </location>
</feature>